<protein>
    <submittedName>
        <fullName evidence="1">Uncharacterized protein</fullName>
    </submittedName>
</protein>
<organism evidence="1 2">
    <name type="scientific">Pseudomyxococcus hansupus</name>
    <dbReference type="NCBI Taxonomy" id="1297742"/>
    <lineage>
        <taxon>Bacteria</taxon>
        <taxon>Pseudomonadati</taxon>
        <taxon>Myxococcota</taxon>
        <taxon>Myxococcia</taxon>
        <taxon>Myxococcales</taxon>
        <taxon>Cystobacterineae</taxon>
        <taxon>Myxococcaceae</taxon>
        <taxon>Pseudomyxococcus</taxon>
    </lineage>
</organism>
<reference evidence="1 2" key="1">
    <citation type="journal article" date="2016" name="PLoS ONE">
        <title>Complete Genome Sequence and Comparative Genomics of a Novel Myxobacterium Myxococcus hansupus.</title>
        <authorList>
            <person name="Sharma G."/>
            <person name="Narwani T."/>
            <person name="Subramanian S."/>
        </authorList>
    </citation>
    <scope>NUCLEOTIDE SEQUENCE [LARGE SCALE GENOMIC DNA]</scope>
    <source>
        <strain evidence="2">mixupus</strain>
    </source>
</reference>
<accession>A0A0H4X4J6</accession>
<dbReference type="PATRIC" id="fig|1297742.4.peg.7152"/>
<gene>
    <name evidence="1" type="ORF">A176_007046</name>
</gene>
<dbReference type="KEGG" id="mym:A176_007046"/>
<name>A0A0H4X4J6_9BACT</name>
<proteinExistence type="predicted"/>
<evidence type="ECO:0000313" key="2">
    <source>
        <dbReference type="Proteomes" id="UP000009026"/>
    </source>
</evidence>
<sequence>MSEFPKHLLNMRMHRFFAFHVEPTKGWARTPHQLLGMSARIASCSTWNQGRDAPALHAGASA</sequence>
<dbReference type="AlphaFoldDB" id="A0A0H4X4J6"/>
<evidence type="ECO:0000313" key="1">
    <source>
        <dbReference type="EMBL" id="AKQ70134.1"/>
    </source>
</evidence>
<keyword evidence="2" id="KW-1185">Reference proteome</keyword>
<dbReference type="Proteomes" id="UP000009026">
    <property type="component" value="Chromosome"/>
</dbReference>
<dbReference type="EMBL" id="CP012109">
    <property type="protein sequence ID" value="AKQ70134.1"/>
    <property type="molecule type" value="Genomic_DNA"/>
</dbReference>